<gene>
    <name evidence="1" type="ORF">TbgDal_X1940</name>
</gene>
<dbReference type="RefSeq" id="XP_011777379.1">
    <property type="nucleotide sequence ID" value="XM_011779077.1"/>
</dbReference>
<evidence type="ECO:0000313" key="1">
    <source>
        <dbReference type="EMBL" id="CBH15113.1"/>
    </source>
</evidence>
<organism evidence="1 2">
    <name type="scientific">Trypanosoma brucei gambiense (strain MHOM/CI/86/DAL972)</name>
    <dbReference type="NCBI Taxonomy" id="679716"/>
    <lineage>
        <taxon>Eukaryota</taxon>
        <taxon>Discoba</taxon>
        <taxon>Euglenozoa</taxon>
        <taxon>Kinetoplastea</taxon>
        <taxon>Metakinetoplastina</taxon>
        <taxon>Trypanosomatida</taxon>
        <taxon>Trypanosomatidae</taxon>
        <taxon>Trypanosoma</taxon>
    </lineage>
</organism>
<accession>D0A1H1</accession>
<reference evidence="2" key="1">
    <citation type="journal article" date="2010" name="PLoS Negl. Trop. Dis.">
        <title>The genome sequence of Trypanosoma brucei gambiense, causative agent of chronic human african trypanosomiasis.</title>
        <authorList>
            <person name="Jackson A.P."/>
            <person name="Sanders M."/>
            <person name="Berry A."/>
            <person name="McQuillan J."/>
            <person name="Aslett M.A."/>
            <person name="Quail M.A."/>
            <person name="Chukualim B."/>
            <person name="Capewell P."/>
            <person name="MacLeod A."/>
            <person name="Melville S.E."/>
            <person name="Gibson W."/>
            <person name="Barry J.D."/>
            <person name="Berriman M."/>
            <person name="Hertz-Fowler C."/>
        </authorList>
    </citation>
    <scope>NUCLEOTIDE SEQUENCE [LARGE SCALE GENOMIC DNA]</scope>
    <source>
        <strain evidence="2">MHOM/CI/86/DAL972</strain>
    </source>
</reference>
<evidence type="ECO:0000313" key="2">
    <source>
        <dbReference type="Proteomes" id="UP000002316"/>
    </source>
</evidence>
<dbReference type="KEGG" id="tbg:TbgDal_X1940"/>
<proteinExistence type="predicted"/>
<dbReference type="GeneID" id="23865193"/>
<sequence length="134" mass="15228">MHLFSSYRLDGFLRWCVSSLSLTFLCSVLRQYGRFIFVWLQTFCPTHFGVPLPEGEATDIFVVPVVYGLEVTSDGGCWRDRGLITSSRGHFCCTFFFVVKKKKKNGVCHHMSSAIRFSVCAFLSALKGKRFPLP</sequence>
<dbReference type="AlphaFoldDB" id="D0A1H1"/>
<protein>
    <submittedName>
        <fullName evidence="1">Uncharacterized protein</fullName>
    </submittedName>
</protein>
<dbReference type="Proteomes" id="UP000002316">
    <property type="component" value="Chromosome 10"/>
</dbReference>
<dbReference type="EMBL" id="FN554973">
    <property type="protein sequence ID" value="CBH15113.1"/>
    <property type="molecule type" value="Genomic_DNA"/>
</dbReference>
<name>D0A1H1_TRYB9</name>